<organism evidence="2 3">
    <name type="scientific">Stentor coeruleus</name>
    <dbReference type="NCBI Taxonomy" id="5963"/>
    <lineage>
        <taxon>Eukaryota</taxon>
        <taxon>Sar</taxon>
        <taxon>Alveolata</taxon>
        <taxon>Ciliophora</taxon>
        <taxon>Postciliodesmatophora</taxon>
        <taxon>Heterotrichea</taxon>
        <taxon>Heterotrichida</taxon>
        <taxon>Stentoridae</taxon>
        <taxon>Stentor</taxon>
    </lineage>
</organism>
<comment type="caution">
    <text evidence="2">The sequence shown here is derived from an EMBL/GenBank/DDBJ whole genome shotgun (WGS) entry which is preliminary data.</text>
</comment>
<reference evidence="2 3" key="1">
    <citation type="submission" date="2016-11" db="EMBL/GenBank/DDBJ databases">
        <title>The macronuclear genome of Stentor coeruleus: a giant cell with tiny introns.</title>
        <authorList>
            <person name="Slabodnick M."/>
            <person name="Ruby J.G."/>
            <person name="Reiff S.B."/>
            <person name="Swart E.C."/>
            <person name="Gosai S."/>
            <person name="Prabakaran S."/>
            <person name="Witkowska E."/>
            <person name="Larue G.E."/>
            <person name="Fisher S."/>
            <person name="Freeman R.M."/>
            <person name="Gunawardena J."/>
            <person name="Chu W."/>
            <person name="Stover N.A."/>
            <person name="Gregory B.D."/>
            <person name="Nowacki M."/>
            <person name="Derisi J."/>
            <person name="Roy S.W."/>
            <person name="Marshall W.F."/>
            <person name="Sood P."/>
        </authorList>
    </citation>
    <scope>NUCLEOTIDE SEQUENCE [LARGE SCALE GENOMIC DNA]</scope>
    <source>
        <strain evidence="2">WM001</strain>
    </source>
</reference>
<feature type="coiled-coil region" evidence="1">
    <location>
        <begin position="176"/>
        <end position="217"/>
    </location>
</feature>
<evidence type="ECO:0000313" key="3">
    <source>
        <dbReference type="Proteomes" id="UP000187209"/>
    </source>
</evidence>
<name>A0A1R2AZG9_9CILI</name>
<keyword evidence="3" id="KW-1185">Reference proteome</keyword>
<dbReference type="OrthoDB" id="326110at2759"/>
<proteinExistence type="predicted"/>
<sequence length="353" mass="40354">MELNSLRSILTDEKTNISLSTGINWLITVDESTCEEIFKVITLANTQDYECEVYGLVLEESEGVKSWVQNQEIKISCFIVSDDQVLKKTLGIKTIPWFNCVIMGKVVYSSDKLPKKLKSVEENGKNEETKQDTNYDDKFLDMKPENKNLSSKSKGPLASVIAKNVLKSSLHSTITSKEDENGLEKAMKKIEKLQLTIKQHEQTIEDYKVEMRQLKVLVGYKNQENLINQPISLSKSPMKSPMKSAIKLDSLSNHKFSPFLDSKIDESEFWKIENQDDSSESVKFEEIAASKDLWLMKLLKQKNSKKIPKITKTLPPLQVDRGKNPSPIKRYNSNNAKNTRVFPNYLSKKVIKH</sequence>
<keyword evidence="1" id="KW-0175">Coiled coil</keyword>
<accession>A0A1R2AZG9</accession>
<evidence type="ECO:0000313" key="2">
    <source>
        <dbReference type="EMBL" id="OMJ69934.1"/>
    </source>
</evidence>
<dbReference type="Proteomes" id="UP000187209">
    <property type="component" value="Unassembled WGS sequence"/>
</dbReference>
<dbReference type="EMBL" id="MPUH01001141">
    <property type="protein sequence ID" value="OMJ69934.1"/>
    <property type="molecule type" value="Genomic_DNA"/>
</dbReference>
<protein>
    <submittedName>
        <fullName evidence="2">Uncharacterized protein</fullName>
    </submittedName>
</protein>
<evidence type="ECO:0000256" key="1">
    <source>
        <dbReference type="SAM" id="Coils"/>
    </source>
</evidence>
<gene>
    <name evidence="2" type="ORF">SteCoe_32203</name>
</gene>
<dbReference type="AlphaFoldDB" id="A0A1R2AZG9"/>